<dbReference type="EMBL" id="JBANQN010000010">
    <property type="protein sequence ID" value="KAK6777372.1"/>
    <property type="molecule type" value="Genomic_DNA"/>
</dbReference>
<sequence>MTTEVASNIHHINATTMDVDILLNTIKEEHPNTTHRKNGSPPYATTESTRPTAYRHDSINASRAYSDLMVGIGAARKATLLPSNDNRTTCDLNPPRLGIPCPDHQ</sequence>
<feature type="region of interest" description="Disordered" evidence="1">
    <location>
        <begin position="30"/>
        <end position="53"/>
    </location>
</feature>
<keyword evidence="3" id="KW-1185">Reference proteome</keyword>
<proteinExistence type="predicted"/>
<name>A0AAN8Y351_SOLBU</name>
<gene>
    <name evidence="2" type="ORF">RDI58_024089</name>
</gene>
<dbReference type="AlphaFoldDB" id="A0AAN8Y351"/>
<accession>A0AAN8Y351</accession>
<comment type="caution">
    <text evidence="2">The sequence shown here is derived from an EMBL/GenBank/DDBJ whole genome shotgun (WGS) entry which is preliminary data.</text>
</comment>
<organism evidence="2 3">
    <name type="scientific">Solanum bulbocastanum</name>
    <name type="common">Wild potato</name>
    <dbReference type="NCBI Taxonomy" id="147425"/>
    <lineage>
        <taxon>Eukaryota</taxon>
        <taxon>Viridiplantae</taxon>
        <taxon>Streptophyta</taxon>
        <taxon>Embryophyta</taxon>
        <taxon>Tracheophyta</taxon>
        <taxon>Spermatophyta</taxon>
        <taxon>Magnoliopsida</taxon>
        <taxon>eudicotyledons</taxon>
        <taxon>Gunneridae</taxon>
        <taxon>Pentapetalae</taxon>
        <taxon>asterids</taxon>
        <taxon>lamiids</taxon>
        <taxon>Solanales</taxon>
        <taxon>Solanaceae</taxon>
        <taxon>Solanoideae</taxon>
        <taxon>Solaneae</taxon>
        <taxon>Solanum</taxon>
    </lineage>
</organism>
<evidence type="ECO:0000256" key="1">
    <source>
        <dbReference type="SAM" id="MobiDB-lite"/>
    </source>
</evidence>
<reference evidence="2 3" key="1">
    <citation type="submission" date="2024-02" db="EMBL/GenBank/DDBJ databases">
        <title>de novo genome assembly of Solanum bulbocastanum strain 11H21.</title>
        <authorList>
            <person name="Hosaka A.J."/>
        </authorList>
    </citation>
    <scope>NUCLEOTIDE SEQUENCE [LARGE SCALE GENOMIC DNA]</scope>
    <source>
        <tissue evidence="2">Young leaves</tissue>
    </source>
</reference>
<dbReference type="Proteomes" id="UP001371456">
    <property type="component" value="Unassembled WGS sequence"/>
</dbReference>
<evidence type="ECO:0000313" key="2">
    <source>
        <dbReference type="EMBL" id="KAK6777372.1"/>
    </source>
</evidence>
<protein>
    <submittedName>
        <fullName evidence="2">Uncharacterized protein</fullName>
    </submittedName>
</protein>
<evidence type="ECO:0000313" key="3">
    <source>
        <dbReference type="Proteomes" id="UP001371456"/>
    </source>
</evidence>